<accession>A0A4D6NAP0</accession>
<dbReference type="AlphaFoldDB" id="A0A4D6NAP0"/>
<evidence type="ECO:0000256" key="1">
    <source>
        <dbReference type="ARBA" id="ARBA00022729"/>
    </source>
</evidence>
<dbReference type="EMBL" id="CP039354">
    <property type="protein sequence ID" value="QCE09599.1"/>
    <property type="molecule type" value="Genomic_DNA"/>
</dbReference>
<evidence type="ECO:0000256" key="2">
    <source>
        <dbReference type="ARBA" id="ARBA00023157"/>
    </source>
</evidence>
<feature type="domain" description="S-locus glycoprotein" evidence="3">
    <location>
        <begin position="340"/>
        <end position="397"/>
    </location>
</feature>
<dbReference type="Pfam" id="PF00954">
    <property type="entry name" value="S_locus_glycop"/>
    <property type="match status" value="4"/>
</dbReference>
<feature type="domain" description="S-locus glycoprotein" evidence="3">
    <location>
        <begin position="142"/>
        <end position="211"/>
    </location>
</feature>
<dbReference type="Proteomes" id="UP000501690">
    <property type="component" value="Linkage Group LG10"/>
</dbReference>
<keyword evidence="5" id="KW-1185">Reference proteome</keyword>
<dbReference type="InterPro" id="IPR000858">
    <property type="entry name" value="S_locus_glycoprot_dom"/>
</dbReference>
<proteinExistence type="predicted"/>
<evidence type="ECO:0000313" key="4">
    <source>
        <dbReference type="EMBL" id="QCE09599.1"/>
    </source>
</evidence>
<feature type="domain" description="S-locus glycoprotein" evidence="3">
    <location>
        <begin position="4"/>
        <end position="94"/>
    </location>
</feature>
<evidence type="ECO:0000313" key="5">
    <source>
        <dbReference type="Proteomes" id="UP000501690"/>
    </source>
</evidence>
<gene>
    <name evidence="4" type="ORF">DEO72_LG10g820</name>
</gene>
<sequence length="423" mass="49628">MRLNYIFNFSFVSNENESYFTYSLYNSSIISRLLIDVTGQIKQMTSLENAQQWNLFWSQPRQQCEVYAFCGAFGSCTENSMPYCNCFPGFEPKSLSDWHLEDHSDHKTKKPQYLTSWQNTEDPATGLFSLAVSYTHLEVYKRQRLEWTYFQFGSRDEIKQMTSLENAQQWNLFWSQPRQQCEVYAFCGAFGSCTENSMPYCNCFPGFEPKSLSDWHLEDHSDHKTKKPQYLTSWQNTEDPATGLFSLAVSYTHLEVYKRQRLEWTYFQFGSRDEIKQMTSLENAQQWNLFWSQPRQQCEVYAFCGAFGSCTENSMPYCNCFPGFEPKSLSDWHLEDHSDVTGQIKQMTSLENAQQWNLFWSQPRQQCEVYAFCGAFGSCTENSMPYCNCFPGFEPKSLSDWHLEDHSGGWERRTKLQLSLIHV</sequence>
<keyword evidence="1" id="KW-0732">Signal</keyword>
<organism evidence="4 5">
    <name type="scientific">Vigna unguiculata</name>
    <name type="common">Cowpea</name>
    <dbReference type="NCBI Taxonomy" id="3917"/>
    <lineage>
        <taxon>Eukaryota</taxon>
        <taxon>Viridiplantae</taxon>
        <taxon>Streptophyta</taxon>
        <taxon>Embryophyta</taxon>
        <taxon>Tracheophyta</taxon>
        <taxon>Spermatophyta</taxon>
        <taxon>Magnoliopsida</taxon>
        <taxon>eudicotyledons</taxon>
        <taxon>Gunneridae</taxon>
        <taxon>Pentapetalae</taxon>
        <taxon>rosids</taxon>
        <taxon>fabids</taxon>
        <taxon>Fabales</taxon>
        <taxon>Fabaceae</taxon>
        <taxon>Papilionoideae</taxon>
        <taxon>50 kb inversion clade</taxon>
        <taxon>NPAAA clade</taxon>
        <taxon>indigoferoid/millettioid clade</taxon>
        <taxon>Phaseoleae</taxon>
        <taxon>Vigna</taxon>
    </lineage>
</organism>
<feature type="domain" description="S-locus glycoprotein" evidence="3">
    <location>
        <begin position="259"/>
        <end position="328"/>
    </location>
</feature>
<dbReference type="GO" id="GO:0048544">
    <property type="term" value="P:recognition of pollen"/>
    <property type="evidence" value="ECO:0007669"/>
    <property type="project" value="InterPro"/>
</dbReference>
<name>A0A4D6NAP0_VIGUN</name>
<reference evidence="4 5" key="1">
    <citation type="submission" date="2019-04" db="EMBL/GenBank/DDBJ databases">
        <title>An improved genome assembly and genetic linkage map for asparagus bean, Vigna unguiculata ssp. sesquipedialis.</title>
        <authorList>
            <person name="Xia Q."/>
            <person name="Zhang R."/>
            <person name="Dong Y."/>
        </authorList>
    </citation>
    <scope>NUCLEOTIDE SEQUENCE [LARGE SCALE GENOMIC DNA]</scope>
    <source>
        <tissue evidence="4">Leaf</tissue>
    </source>
</reference>
<dbReference type="PANTHER" id="PTHR32444:SF247">
    <property type="entry name" value="OS01G0958200 PROTEIN"/>
    <property type="match status" value="1"/>
</dbReference>
<dbReference type="PANTHER" id="PTHR32444">
    <property type="entry name" value="BULB-TYPE LECTIN DOMAIN-CONTAINING PROTEIN"/>
    <property type="match status" value="1"/>
</dbReference>
<evidence type="ECO:0000259" key="3">
    <source>
        <dbReference type="Pfam" id="PF00954"/>
    </source>
</evidence>
<keyword evidence="2" id="KW-1015">Disulfide bond</keyword>
<protein>
    <recommendedName>
        <fullName evidence="3">S-locus glycoprotein domain-containing protein</fullName>
    </recommendedName>
</protein>